<keyword evidence="3" id="KW-1185">Reference proteome</keyword>
<evidence type="ECO:0000313" key="2">
    <source>
        <dbReference type="EMBL" id="GFO44325.1"/>
    </source>
</evidence>
<accession>A0AAV4DJY8</accession>
<proteinExistence type="predicted"/>
<gene>
    <name evidence="2" type="ORF">PoB_007083000</name>
</gene>
<comment type="caution">
    <text evidence="2">The sequence shown here is derived from an EMBL/GenBank/DDBJ whole genome shotgun (WGS) entry which is preliminary data.</text>
</comment>
<feature type="compositionally biased region" description="Basic residues" evidence="1">
    <location>
        <begin position="161"/>
        <end position="174"/>
    </location>
</feature>
<organism evidence="2 3">
    <name type="scientific">Plakobranchus ocellatus</name>
    <dbReference type="NCBI Taxonomy" id="259542"/>
    <lineage>
        <taxon>Eukaryota</taxon>
        <taxon>Metazoa</taxon>
        <taxon>Spiralia</taxon>
        <taxon>Lophotrochozoa</taxon>
        <taxon>Mollusca</taxon>
        <taxon>Gastropoda</taxon>
        <taxon>Heterobranchia</taxon>
        <taxon>Euthyneura</taxon>
        <taxon>Panpulmonata</taxon>
        <taxon>Sacoglossa</taxon>
        <taxon>Placobranchoidea</taxon>
        <taxon>Plakobranchidae</taxon>
        <taxon>Plakobranchus</taxon>
    </lineage>
</organism>
<feature type="region of interest" description="Disordered" evidence="1">
    <location>
        <begin position="158"/>
        <end position="217"/>
    </location>
</feature>
<name>A0AAV4DJY8_9GAST</name>
<evidence type="ECO:0000256" key="1">
    <source>
        <dbReference type="SAM" id="MobiDB-lite"/>
    </source>
</evidence>
<feature type="compositionally biased region" description="Acidic residues" evidence="1">
    <location>
        <begin position="199"/>
        <end position="208"/>
    </location>
</feature>
<dbReference type="AlphaFoldDB" id="A0AAV4DJY8"/>
<feature type="region of interest" description="Disordered" evidence="1">
    <location>
        <begin position="86"/>
        <end position="105"/>
    </location>
</feature>
<dbReference type="EMBL" id="BLXT01007949">
    <property type="protein sequence ID" value="GFO44325.1"/>
    <property type="molecule type" value="Genomic_DNA"/>
</dbReference>
<sequence length="243" mass="26857">MRVQKPFASTAQAVTNLSYLLIYHPESSDSLLRRQKPLRMPILLPPPLPFNGEVRGKDALHVLLTKTRVPRERYKRRSTIDRSKYGHTETKANPNRIRGSGKGSLPCHSIRLGDVEAGRVDYPTTATHTNGGSLGGGRETILFGDRFLLLFSTEMMDDSRGRKHTKRKKKRKEKKIAEGRKISRGSSGVGVKEMPCGREEEEEKEENEGGGGGGKESLGLSRDFILIVHQCTGAHSLGAAPDD</sequence>
<reference evidence="2 3" key="1">
    <citation type="journal article" date="2021" name="Elife">
        <title>Chloroplast acquisition without the gene transfer in kleptoplastic sea slugs, Plakobranchus ocellatus.</title>
        <authorList>
            <person name="Maeda T."/>
            <person name="Takahashi S."/>
            <person name="Yoshida T."/>
            <person name="Shimamura S."/>
            <person name="Takaki Y."/>
            <person name="Nagai Y."/>
            <person name="Toyoda A."/>
            <person name="Suzuki Y."/>
            <person name="Arimoto A."/>
            <person name="Ishii H."/>
            <person name="Satoh N."/>
            <person name="Nishiyama T."/>
            <person name="Hasebe M."/>
            <person name="Maruyama T."/>
            <person name="Minagawa J."/>
            <person name="Obokata J."/>
            <person name="Shigenobu S."/>
        </authorList>
    </citation>
    <scope>NUCLEOTIDE SEQUENCE [LARGE SCALE GENOMIC DNA]</scope>
</reference>
<dbReference type="Proteomes" id="UP000735302">
    <property type="component" value="Unassembled WGS sequence"/>
</dbReference>
<evidence type="ECO:0000313" key="3">
    <source>
        <dbReference type="Proteomes" id="UP000735302"/>
    </source>
</evidence>
<protein>
    <submittedName>
        <fullName evidence="2">Uncharacterized protein</fullName>
    </submittedName>
</protein>